<proteinExistence type="predicted"/>
<dbReference type="AlphaFoldDB" id="A0A5B7IXN0"/>
<name>A0A5B7IXN0_PORTR</name>
<evidence type="ECO:0000313" key="3">
    <source>
        <dbReference type="Proteomes" id="UP000324222"/>
    </source>
</evidence>
<keyword evidence="1" id="KW-0812">Transmembrane</keyword>
<evidence type="ECO:0000256" key="1">
    <source>
        <dbReference type="SAM" id="Phobius"/>
    </source>
</evidence>
<dbReference type="EMBL" id="VSRR010071633">
    <property type="protein sequence ID" value="MPC86486.1"/>
    <property type="molecule type" value="Genomic_DNA"/>
</dbReference>
<keyword evidence="3" id="KW-1185">Reference proteome</keyword>
<accession>A0A5B7IXN0</accession>
<dbReference type="Proteomes" id="UP000324222">
    <property type="component" value="Unassembled WGS sequence"/>
</dbReference>
<keyword evidence="1" id="KW-0472">Membrane</keyword>
<evidence type="ECO:0000313" key="2">
    <source>
        <dbReference type="EMBL" id="MPC86486.1"/>
    </source>
</evidence>
<gene>
    <name evidence="2" type="ORF">E2C01_081316</name>
</gene>
<protein>
    <submittedName>
        <fullName evidence="2">Uncharacterized protein</fullName>
    </submittedName>
</protein>
<reference evidence="2 3" key="1">
    <citation type="submission" date="2019-05" db="EMBL/GenBank/DDBJ databases">
        <title>Another draft genome of Portunus trituberculatus and its Hox gene families provides insights of decapod evolution.</title>
        <authorList>
            <person name="Jeong J.-H."/>
            <person name="Song I."/>
            <person name="Kim S."/>
            <person name="Choi T."/>
            <person name="Kim D."/>
            <person name="Ryu S."/>
            <person name="Kim W."/>
        </authorList>
    </citation>
    <scope>NUCLEOTIDE SEQUENCE [LARGE SCALE GENOMIC DNA]</scope>
    <source>
        <tissue evidence="2">Muscle</tissue>
    </source>
</reference>
<organism evidence="2 3">
    <name type="scientific">Portunus trituberculatus</name>
    <name type="common">Swimming crab</name>
    <name type="synonym">Neptunus trituberculatus</name>
    <dbReference type="NCBI Taxonomy" id="210409"/>
    <lineage>
        <taxon>Eukaryota</taxon>
        <taxon>Metazoa</taxon>
        <taxon>Ecdysozoa</taxon>
        <taxon>Arthropoda</taxon>
        <taxon>Crustacea</taxon>
        <taxon>Multicrustacea</taxon>
        <taxon>Malacostraca</taxon>
        <taxon>Eumalacostraca</taxon>
        <taxon>Eucarida</taxon>
        <taxon>Decapoda</taxon>
        <taxon>Pleocyemata</taxon>
        <taxon>Brachyura</taxon>
        <taxon>Eubrachyura</taxon>
        <taxon>Portunoidea</taxon>
        <taxon>Portunidae</taxon>
        <taxon>Portuninae</taxon>
        <taxon>Portunus</taxon>
    </lineage>
</organism>
<keyword evidence="1" id="KW-1133">Transmembrane helix</keyword>
<comment type="caution">
    <text evidence="2">The sequence shown here is derived from an EMBL/GenBank/DDBJ whole genome shotgun (WGS) entry which is preliminary data.</text>
</comment>
<sequence>MSFCHPELRYLHPGSNSSHENRHTKETLLPTLRKVIGECAGVPTGVNTPSVVALGASKPIPLLQTEAAAVAVMVVVVVVLGFLVTYAVVLLNVVDTKTSPEAPL</sequence>
<feature type="transmembrane region" description="Helical" evidence="1">
    <location>
        <begin position="67"/>
        <end position="94"/>
    </location>
</feature>